<dbReference type="PROSITE" id="PS00197">
    <property type="entry name" value="2FE2S_FER_1"/>
    <property type="match status" value="1"/>
</dbReference>
<dbReference type="AlphaFoldDB" id="A0AAP4TWS8"/>
<dbReference type="CDD" id="cd06184">
    <property type="entry name" value="flavohem_like_fad_nad_binding"/>
    <property type="match status" value="1"/>
</dbReference>
<dbReference type="RefSeq" id="WP_303592784.1">
    <property type="nucleotide sequence ID" value="NZ_JAUORK010000002.1"/>
</dbReference>
<dbReference type="InterPro" id="IPR001433">
    <property type="entry name" value="OxRdtase_FAD/NAD-bd"/>
</dbReference>
<dbReference type="InterPro" id="IPR012675">
    <property type="entry name" value="Beta-grasp_dom_sf"/>
</dbReference>
<name>A0AAP4TWS8_9GAMM</name>
<dbReference type="PRINTS" id="PR00409">
    <property type="entry name" value="PHDIOXRDTASE"/>
</dbReference>
<dbReference type="InterPro" id="IPR012349">
    <property type="entry name" value="Split_barrel_FMN-bd"/>
</dbReference>
<evidence type="ECO:0000259" key="2">
    <source>
        <dbReference type="PROSITE" id="PS51384"/>
    </source>
</evidence>
<dbReference type="Gene3D" id="3.10.20.30">
    <property type="match status" value="1"/>
</dbReference>
<dbReference type="InterPro" id="IPR036010">
    <property type="entry name" value="2Fe-2S_ferredoxin-like_sf"/>
</dbReference>
<dbReference type="PANTHER" id="PTHR42815">
    <property type="entry name" value="FAD-BINDING, PUTATIVE (AFU_ORTHOLOGUE AFUA_6G07600)-RELATED"/>
    <property type="match status" value="1"/>
</dbReference>
<reference evidence="3" key="1">
    <citation type="submission" date="2023-07" db="EMBL/GenBank/DDBJ databases">
        <title>Genome content predicts the carbon catabolic preferences of heterotrophic bacteria.</title>
        <authorList>
            <person name="Gralka M."/>
        </authorList>
    </citation>
    <scope>NUCLEOTIDE SEQUENCE</scope>
    <source>
        <strain evidence="3">C2R13</strain>
    </source>
</reference>
<dbReference type="InterPro" id="IPR006058">
    <property type="entry name" value="2Fe2S_fd_BS"/>
</dbReference>
<dbReference type="Gene3D" id="3.40.50.80">
    <property type="entry name" value="Nucleotide-binding domain of ferredoxin-NADP reductase (FNR) module"/>
    <property type="match status" value="1"/>
</dbReference>
<dbReference type="GO" id="GO:0051537">
    <property type="term" value="F:2 iron, 2 sulfur cluster binding"/>
    <property type="evidence" value="ECO:0007669"/>
    <property type="project" value="InterPro"/>
</dbReference>
<evidence type="ECO:0000313" key="4">
    <source>
        <dbReference type="Proteomes" id="UP001170481"/>
    </source>
</evidence>
<dbReference type="Proteomes" id="UP001170481">
    <property type="component" value="Unassembled WGS sequence"/>
</dbReference>
<sequence length="717" mass="77698">MNEHRQVFHAGERRVQARAGVSEHYLEQVAPYVRDRMPEQHVAFFASLPVLFMGVPDSNGWPWAVVSLAPPGQLCDATPAELQVHARPALGELLGLDFTPGTRVGVLGLDLASRRRNRLNGTLLAPEAVAGMAPDGLRIGVDHSFGNCPQYIQQREIDWAAEQAKALVSREVALNDEATWNDEKARALLAQADTFFIATRAGELDDAAPNGVDVSHRGGRPGFLHLNADGSLSFPDFAGNRFFNTLGNIELDSRVSLLIPDFITGEALVLKGHARVDWNPQRAALVAGAERIVDVVPEQVLHVDHALPAQGRLIELSPSLEQTGDWPDPDEAPVPLRRLRVIDKVRESDSITSFYLAPWPLAGQEREPTEIAAYHPGQFLTLRLASTPRKPLSCGEIAVMRSYSISQAWRAGQSAYRISVRRDPKGLASRLLHDEFAVGDVLEATPPAGDFVLQDLPAPCVLLSSGVGITPMIAMLEALIQQAEAGHPPLGEVVFLHAARNGRELAFLDTLERWSRAHAWLHLHIALSRPSAADLVAGRHQSVGRLELVSLAGSLPELASSHVYLCGSEGFMRAQYAALLALGLPREQLHHEFFGRGSLEDGEATAVALSADFQASLPERARVTFTPRVAPGQPSASDVGITRQWTPQQGSLLELAEQSGVNTLSSCRAGRCGSCALRLLEGEVKYPEPPQAGVAQGQVLMCCAYPANDRPLVIQTL</sequence>
<dbReference type="InterPro" id="IPR001709">
    <property type="entry name" value="Flavoprot_Pyr_Nucl_cyt_Rdtase"/>
</dbReference>
<proteinExistence type="predicted"/>
<accession>A0AAP4TWS8</accession>
<dbReference type="PROSITE" id="PS51384">
    <property type="entry name" value="FAD_FR"/>
    <property type="match status" value="1"/>
</dbReference>
<dbReference type="SUPFAM" id="SSF50475">
    <property type="entry name" value="FMN-binding split barrel"/>
    <property type="match status" value="1"/>
</dbReference>
<feature type="domain" description="FAD-binding FR-type" evidence="2">
    <location>
        <begin position="334"/>
        <end position="454"/>
    </location>
</feature>
<dbReference type="SUPFAM" id="SSF54292">
    <property type="entry name" value="2Fe-2S ferredoxin-like"/>
    <property type="match status" value="1"/>
</dbReference>
<dbReference type="InterPro" id="IPR001041">
    <property type="entry name" value="2Fe-2S_ferredoxin-type"/>
</dbReference>
<comment type="caution">
    <text evidence="3">The sequence shown here is derived from an EMBL/GenBank/DDBJ whole genome shotgun (WGS) entry which is preliminary data.</text>
</comment>
<dbReference type="Pfam" id="PF00111">
    <property type="entry name" value="Fer2"/>
    <property type="match status" value="1"/>
</dbReference>
<dbReference type="InterPro" id="IPR017938">
    <property type="entry name" value="Riboflavin_synthase-like_b-brl"/>
</dbReference>
<dbReference type="InterPro" id="IPR017927">
    <property type="entry name" value="FAD-bd_FR_type"/>
</dbReference>
<dbReference type="Pfam" id="PF00175">
    <property type="entry name" value="NAD_binding_1"/>
    <property type="match status" value="1"/>
</dbReference>
<dbReference type="GO" id="GO:0016491">
    <property type="term" value="F:oxidoreductase activity"/>
    <property type="evidence" value="ECO:0007669"/>
    <property type="project" value="InterPro"/>
</dbReference>
<dbReference type="EMBL" id="JAUORK010000002">
    <property type="protein sequence ID" value="MDO6670932.1"/>
    <property type="molecule type" value="Genomic_DNA"/>
</dbReference>
<organism evidence="3 4">
    <name type="scientific">Cobetia amphilecti</name>
    <dbReference type="NCBI Taxonomy" id="1055104"/>
    <lineage>
        <taxon>Bacteria</taxon>
        <taxon>Pseudomonadati</taxon>
        <taxon>Pseudomonadota</taxon>
        <taxon>Gammaproteobacteria</taxon>
        <taxon>Oceanospirillales</taxon>
        <taxon>Halomonadaceae</taxon>
        <taxon>Cobetia</taxon>
    </lineage>
</organism>
<dbReference type="PRINTS" id="PR00371">
    <property type="entry name" value="FPNCR"/>
</dbReference>
<dbReference type="PROSITE" id="PS51085">
    <property type="entry name" value="2FE2S_FER_2"/>
    <property type="match status" value="1"/>
</dbReference>
<dbReference type="Gene3D" id="2.40.30.10">
    <property type="entry name" value="Translation factors"/>
    <property type="match status" value="1"/>
</dbReference>
<feature type="domain" description="2Fe-2S ferredoxin-type" evidence="1">
    <location>
        <begin position="621"/>
        <end position="717"/>
    </location>
</feature>
<dbReference type="PANTHER" id="PTHR42815:SF2">
    <property type="entry name" value="FAD-BINDING, PUTATIVE (AFU_ORTHOLOGUE AFUA_6G07600)-RELATED"/>
    <property type="match status" value="1"/>
</dbReference>
<gene>
    <name evidence="3" type="ORF">Q4535_02255</name>
</gene>
<dbReference type="SUPFAM" id="SSF63380">
    <property type="entry name" value="Riboflavin synthase domain-like"/>
    <property type="match status" value="1"/>
</dbReference>
<dbReference type="InterPro" id="IPR039261">
    <property type="entry name" value="FNR_nucleotide-bd"/>
</dbReference>
<evidence type="ECO:0000313" key="3">
    <source>
        <dbReference type="EMBL" id="MDO6670932.1"/>
    </source>
</evidence>
<evidence type="ECO:0000259" key="1">
    <source>
        <dbReference type="PROSITE" id="PS51085"/>
    </source>
</evidence>
<dbReference type="Gene3D" id="2.30.110.10">
    <property type="entry name" value="Electron Transport, Fmn-binding Protein, Chain A"/>
    <property type="match status" value="1"/>
</dbReference>
<protein>
    <submittedName>
        <fullName evidence="3">Pyridoxamine 5'-phosphate oxidase family protein</fullName>
    </submittedName>
</protein>
<dbReference type="CDD" id="cd00207">
    <property type="entry name" value="fer2"/>
    <property type="match status" value="1"/>
</dbReference>
<dbReference type="SUPFAM" id="SSF52343">
    <property type="entry name" value="Ferredoxin reductase-like, C-terminal NADP-linked domain"/>
    <property type="match status" value="1"/>
</dbReference>